<dbReference type="Gene3D" id="3.40.50.1000">
    <property type="entry name" value="HAD superfamily/HAD-like"/>
    <property type="match status" value="1"/>
</dbReference>
<feature type="binding site" evidence="4">
    <location>
        <position position="7"/>
    </location>
    <ligand>
        <name>Mg(2+)</name>
        <dbReference type="ChEBI" id="CHEBI:18420"/>
    </ligand>
</feature>
<comment type="cofactor">
    <cofactor evidence="4">
        <name>Mg(2+)</name>
        <dbReference type="ChEBI" id="CHEBI:18420"/>
    </cofactor>
    <text evidence="4">Binds 2 magnesium ions per subunit.</text>
</comment>
<dbReference type="InterPro" id="IPR023198">
    <property type="entry name" value="PGP-like_dom2"/>
</dbReference>
<evidence type="ECO:0000256" key="1">
    <source>
        <dbReference type="ARBA" id="ARBA00006171"/>
    </source>
</evidence>
<feature type="binding site" evidence="3">
    <location>
        <position position="23"/>
    </location>
    <ligand>
        <name>substrate</name>
    </ligand>
</feature>
<dbReference type="SFLD" id="SFLDG01129">
    <property type="entry name" value="C1.5:_HAD__Beta-PGM__Phosphata"/>
    <property type="match status" value="1"/>
</dbReference>
<dbReference type="PANTHER" id="PTHR18901">
    <property type="entry name" value="2-DEOXYGLUCOSE-6-PHOSPHATE PHOSPHATASE 2"/>
    <property type="match status" value="1"/>
</dbReference>
<feature type="binding site" evidence="3">
    <location>
        <begin position="7"/>
        <end position="9"/>
    </location>
    <ligand>
        <name>substrate</name>
    </ligand>
</feature>
<dbReference type="Gene3D" id="1.10.150.240">
    <property type="entry name" value="Putative phosphatase, domain 2"/>
    <property type="match status" value="1"/>
</dbReference>
<dbReference type="NCBIfam" id="TIGR01509">
    <property type="entry name" value="HAD-SF-IA-v3"/>
    <property type="match status" value="1"/>
</dbReference>
<feature type="binding site" evidence="4">
    <location>
        <position position="9"/>
    </location>
    <ligand>
        <name>Mg(2+)</name>
        <dbReference type="ChEBI" id="CHEBI:18420"/>
    </ligand>
</feature>
<evidence type="ECO:0000313" key="7">
    <source>
        <dbReference type="Proteomes" id="UP000286848"/>
    </source>
</evidence>
<dbReference type="OrthoDB" id="9797743at2"/>
<evidence type="ECO:0000256" key="5">
    <source>
        <dbReference type="PIRSR" id="PIRSR610972-4"/>
    </source>
</evidence>
<feature type="active site" description="Proton donor/acceptor" evidence="2">
    <location>
        <position position="9"/>
    </location>
</feature>
<feature type="site" description="Important for catalytic activity and assists the phosphoryl transfer reaction to Asp8 by balancing charge and orienting the reacting groups" evidence="5">
    <location>
        <position position="146"/>
    </location>
</feature>
<comment type="similarity">
    <text evidence="1">Belongs to the HAD-like hydrolase superfamily. CbbY/CbbZ/Gph/YieH family.</text>
</comment>
<dbReference type="Pfam" id="PF00702">
    <property type="entry name" value="Hydrolase"/>
    <property type="match status" value="1"/>
</dbReference>
<evidence type="ECO:0000256" key="4">
    <source>
        <dbReference type="PIRSR" id="PIRSR610972-3"/>
    </source>
</evidence>
<feature type="binding site" evidence="3">
    <location>
        <begin position="115"/>
        <end position="119"/>
    </location>
    <ligand>
        <name>substrate</name>
    </ligand>
</feature>
<feature type="binding site" evidence="4">
    <location>
        <position position="170"/>
    </location>
    <ligand>
        <name>Mg(2+)</name>
        <dbReference type="ChEBI" id="CHEBI:18420"/>
    </ligand>
</feature>
<sequence>MQGILFDVDGILTDTAKFHFAAWSRLAQEKLQVELPVEFESNLKGVSRVDSLVRIMEYAGITDQYSLGQITALANEKNAYYVQAISQLTKADILPGIVAFLQELKEHDIPCAVASASKNAPLILKNLGLNSYFAVIADPAQVKHGKPAPDLFLAAAQKLQVPIQECVGIEDAVAGVAAIKAAGAVAVAVGDKIELQAADRVVSTTADLNYTSVNEAFRQSSSKKNLSS</sequence>
<dbReference type="InterPro" id="IPR023214">
    <property type="entry name" value="HAD_sf"/>
</dbReference>
<proteinExistence type="inferred from homology"/>
<dbReference type="NCBIfam" id="TIGR01990">
    <property type="entry name" value="bPGM"/>
    <property type="match status" value="1"/>
</dbReference>
<keyword evidence="7" id="KW-1185">Reference proteome</keyword>
<protein>
    <submittedName>
        <fullName evidence="6">Beta-phosphoglucomutase</fullName>
    </submittedName>
</protein>
<feature type="binding site" evidence="3">
    <location>
        <position position="77"/>
    </location>
    <ligand>
        <name>substrate</name>
    </ligand>
</feature>
<dbReference type="GO" id="GO:0008801">
    <property type="term" value="F:beta-phosphoglucomutase activity"/>
    <property type="evidence" value="ECO:0007669"/>
    <property type="project" value="InterPro"/>
</dbReference>
<dbReference type="GO" id="GO:0005975">
    <property type="term" value="P:carbohydrate metabolic process"/>
    <property type="evidence" value="ECO:0007669"/>
    <property type="project" value="InterPro"/>
</dbReference>
<feature type="site" description="Important for catalytic activity and assists the phosphoryl transfer reaction to Asp8 by balancing charge and orienting the reacting groups" evidence="5">
    <location>
        <position position="115"/>
    </location>
</feature>
<keyword evidence="4" id="KW-0479">Metal-binding</keyword>
<feature type="binding site" evidence="3">
    <location>
        <position position="51"/>
    </location>
    <ligand>
        <name>substrate</name>
    </ligand>
</feature>
<feature type="active site" description="Nucleophile" evidence="2">
    <location>
        <position position="7"/>
    </location>
</feature>
<reference evidence="6 7" key="1">
    <citation type="journal article" date="2019" name="Int. J. Syst. Evol. Microbiol.">
        <title>Lactobacillus salitolerans sp. nov., a novel lactic acid bacterium isolated from spent mushroom substrates.</title>
        <authorList>
            <person name="Tohno M."/>
            <person name="Tanizawa Y."/>
            <person name="Kojima Y."/>
            <person name="Sakamoto M."/>
            <person name="Nakamura Y."/>
            <person name="Ohkuma M."/>
            <person name="Kobayashi H."/>
        </authorList>
    </citation>
    <scope>NUCLEOTIDE SEQUENCE [LARGE SCALE GENOMIC DNA]</scope>
    <source>
        <strain evidence="6 7">YK43</strain>
    </source>
</reference>
<dbReference type="SUPFAM" id="SSF56784">
    <property type="entry name" value="HAD-like"/>
    <property type="match status" value="1"/>
</dbReference>
<dbReference type="NCBIfam" id="TIGR02009">
    <property type="entry name" value="PGMB-YQAB-SF"/>
    <property type="match status" value="1"/>
</dbReference>
<dbReference type="RefSeq" id="WP_124975155.1">
    <property type="nucleotide sequence ID" value="NZ_BFFP01000005.1"/>
</dbReference>
<evidence type="ECO:0000256" key="3">
    <source>
        <dbReference type="PIRSR" id="PIRSR610972-2"/>
    </source>
</evidence>
<dbReference type="InterPro" id="IPR036412">
    <property type="entry name" value="HAD-like_sf"/>
</dbReference>
<dbReference type="InterPro" id="IPR010972">
    <property type="entry name" value="Beta-PGM"/>
</dbReference>
<evidence type="ECO:0000313" key="6">
    <source>
        <dbReference type="EMBL" id="GBG94080.1"/>
    </source>
</evidence>
<dbReference type="CDD" id="cd02598">
    <property type="entry name" value="HAD_BPGM"/>
    <property type="match status" value="1"/>
</dbReference>
<feature type="binding site" evidence="4">
    <location>
        <position position="171"/>
    </location>
    <ligand>
        <name>Mg(2+)</name>
        <dbReference type="ChEBI" id="CHEBI:18420"/>
    </ligand>
</feature>
<evidence type="ECO:0000256" key="2">
    <source>
        <dbReference type="PIRSR" id="PIRSR610972-1"/>
    </source>
</evidence>
<accession>A0A401IRB6</accession>
<gene>
    <name evidence="6" type="primary">pgmB</name>
    <name evidence="6" type="ORF">LFYK43_05390</name>
</gene>
<dbReference type="GO" id="GO:0000287">
    <property type="term" value="F:magnesium ion binding"/>
    <property type="evidence" value="ECO:0007669"/>
    <property type="project" value="InterPro"/>
</dbReference>
<keyword evidence="4" id="KW-0460">Magnesium</keyword>
<dbReference type="InterPro" id="IPR006439">
    <property type="entry name" value="HAD-SF_hydro_IA"/>
</dbReference>
<dbReference type="SFLD" id="SFLDG01135">
    <property type="entry name" value="C1.5.6:_HAD__Beta-PGM__Phospha"/>
    <property type="match status" value="1"/>
</dbReference>
<feature type="binding site" evidence="3">
    <location>
        <begin position="43"/>
        <end position="48"/>
    </location>
    <ligand>
        <name>substrate</name>
    </ligand>
</feature>
<dbReference type="EMBL" id="BFFP01000005">
    <property type="protein sequence ID" value="GBG94080.1"/>
    <property type="molecule type" value="Genomic_DNA"/>
</dbReference>
<dbReference type="PANTHER" id="PTHR18901:SF38">
    <property type="entry name" value="PSEUDOURIDINE-5'-PHOSPHATASE"/>
    <property type="match status" value="1"/>
</dbReference>
<dbReference type="SFLD" id="SFLDS00003">
    <property type="entry name" value="Haloacid_Dehalogenase"/>
    <property type="match status" value="1"/>
</dbReference>
<dbReference type="InterPro" id="IPR010976">
    <property type="entry name" value="B-phosphoglucomutase_hydrolase"/>
</dbReference>
<name>A0A401IRB6_9LACO</name>
<dbReference type="Proteomes" id="UP000286848">
    <property type="component" value="Unassembled WGS sequence"/>
</dbReference>
<comment type="caution">
    <text evidence="6">The sequence shown here is derived from an EMBL/GenBank/DDBJ whole genome shotgun (WGS) entry which is preliminary data.</text>
</comment>
<organism evidence="6 7">
    <name type="scientific">Ligilactobacillus salitolerans</name>
    <dbReference type="NCBI Taxonomy" id="1808352"/>
    <lineage>
        <taxon>Bacteria</taxon>
        <taxon>Bacillati</taxon>
        <taxon>Bacillota</taxon>
        <taxon>Bacilli</taxon>
        <taxon>Lactobacillales</taxon>
        <taxon>Lactobacillaceae</taxon>
        <taxon>Ligilactobacillus</taxon>
    </lineage>
</organism>
<dbReference type="AlphaFoldDB" id="A0A401IRB6"/>
<feature type="binding site" evidence="3">
    <location>
        <position position="146"/>
    </location>
    <ligand>
        <name>substrate</name>
    </ligand>
</feature>